<reference evidence="3" key="1">
    <citation type="journal article" date="2021" name="Int. J. Syst. Evol. Microbiol.">
        <title>Bradyrhizobium septentrionale sp. nov. (sv. septentrionale) and Bradyrhizobium quebecense sp. nov. (sv. septentrionale) associated with legumes native to Canada possess rearranged symbiosis genes and numerous insertion sequences.</title>
        <authorList>
            <person name="Bromfield E.S.P."/>
            <person name="Cloutier S."/>
        </authorList>
    </citation>
    <scope>NUCLEOTIDE SEQUENCE</scope>
    <source>
        <strain evidence="3">5S5</strain>
    </source>
</reference>
<keyword evidence="4" id="KW-1185">Reference proteome</keyword>
<gene>
    <name evidence="3" type="ORF">WDK88_44905</name>
</gene>
<keyword evidence="3" id="KW-0614">Plasmid</keyword>
<proteinExistence type="predicted"/>
<evidence type="ECO:0000259" key="2">
    <source>
        <dbReference type="PROSITE" id="PS50532"/>
    </source>
</evidence>
<dbReference type="Pfam" id="PF13384">
    <property type="entry name" value="HTH_23"/>
    <property type="match status" value="1"/>
</dbReference>
<name>A0ABZ2PBQ5_9BRAD</name>
<feature type="domain" description="HTH IS408-type" evidence="2">
    <location>
        <begin position="11"/>
        <end position="92"/>
    </location>
</feature>
<evidence type="ECO:0000313" key="3">
    <source>
        <dbReference type="EMBL" id="WXC84748.1"/>
    </source>
</evidence>
<geneLocation type="plasmid" evidence="3 4">
    <name>pBs5S5b</name>
</geneLocation>
<evidence type="ECO:0000313" key="4">
    <source>
        <dbReference type="Proteomes" id="UP001432046"/>
    </source>
</evidence>
<protein>
    <submittedName>
        <fullName evidence="3">Helix-turn-helix domain-containing protein</fullName>
    </submittedName>
</protein>
<organism evidence="3 4">
    <name type="scientific">Bradyrhizobium septentrionale</name>
    <dbReference type="NCBI Taxonomy" id="1404411"/>
    <lineage>
        <taxon>Bacteria</taxon>
        <taxon>Pseudomonadati</taxon>
        <taxon>Pseudomonadota</taxon>
        <taxon>Alphaproteobacteria</taxon>
        <taxon>Hyphomicrobiales</taxon>
        <taxon>Nitrobacteraceae</taxon>
        <taxon>Bradyrhizobium</taxon>
    </lineage>
</organism>
<evidence type="ECO:0000256" key="1">
    <source>
        <dbReference type="SAM" id="MobiDB-lite"/>
    </source>
</evidence>
<dbReference type="Proteomes" id="UP001432046">
    <property type="component" value="Plasmid pBs5S5b"/>
</dbReference>
<dbReference type="Gene3D" id="1.10.10.10">
    <property type="entry name" value="Winged helix-like DNA-binding domain superfamily/Winged helix DNA-binding domain"/>
    <property type="match status" value="1"/>
</dbReference>
<feature type="compositionally biased region" description="Basic residues" evidence="1">
    <location>
        <begin position="89"/>
        <end position="109"/>
    </location>
</feature>
<dbReference type="InterPro" id="IPR017895">
    <property type="entry name" value="HTH_IS408/IS1162_type"/>
</dbReference>
<dbReference type="InterPro" id="IPR036388">
    <property type="entry name" value="WH-like_DNA-bd_sf"/>
</dbReference>
<dbReference type="EMBL" id="CP147712">
    <property type="protein sequence ID" value="WXC84748.1"/>
    <property type="molecule type" value="Genomic_DNA"/>
</dbReference>
<feature type="region of interest" description="Disordered" evidence="1">
    <location>
        <begin position="68"/>
        <end position="115"/>
    </location>
</feature>
<accession>A0ABZ2PBQ5</accession>
<reference evidence="3" key="2">
    <citation type="submission" date="2024-03" db="EMBL/GenBank/DDBJ databases">
        <authorList>
            <person name="Bromfield E.S.P."/>
            <person name="Cloutier S."/>
        </authorList>
    </citation>
    <scope>NUCLEOTIDE SEQUENCE</scope>
    <source>
        <strain evidence="3">5S5</strain>
        <plasmid evidence="3">pBs5S5b</plasmid>
    </source>
</reference>
<sequence length="115" mass="12865">MPTERFAMRHVRDMIRLKSAGMPTREIARRVGTAPSTVRLTIRRFEAAGLTWPLPDDVTDTVPEARLFANAGAGPGTRRQASPDTSRRLSPRRRRSCAARPSDRRRSRRAGAPSE</sequence>
<dbReference type="PROSITE" id="PS50532">
    <property type="entry name" value="HTH_IS408"/>
    <property type="match status" value="1"/>
</dbReference>